<name>A0A9P4Q7D4_9PEZI</name>
<dbReference type="AlphaFoldDB" id="A0A9P4Q7D4"/>
<protein>
    <submittedName>
        <fullName evidence="2">Uncharacterized protein</fullName>
    </submittedName>
</protein>
<organism evidence="2 3">
    <name type="scientific">Polychaeton citri CBS 116435</name>
    <dbReference type="NCBI Taxonomy" id="1314669"/>
    <lineage>
        <taxon>Eukaryota</taxon>
        <taxon>Fungi</taxon>
        <taxon>Dikarya</taxon>
        <taxon>Ascomycota</taxon>
        <taxon>Pezizomycotina</taxon>
        <taxon>Dothideomycetes</taxon>
        <taxon>Dothideomycetidae</taxon>
        <taxon>Capnodiales</taxon>
        <taxon>Capnodiaceae</taxon>
        <taxon>Polychaeton</taxon>
    </lineage>
</organism>
<reference evidence="2" key="1">
    <citation type="journal article" date="2020" name="Stud. Mycol.">
        <title>101 Dothideomycetes genomes: a test case for predicting lifestyles and emergence of pathogens.</title>
        <authorList>
            <person name="Haridas S."/>
            <person name="Albert R."/>
            <person name="Binder M."/>
            <person name="Bloem J."/>
            <person name="Labutti K."/>
            <person name="Salamov A."/>
            <person name="Andreopoulos B."/>
            <person name="Baker S."/>
            <person name="Barry K."/>
            <person name="Bills G."/>
            <person name="Bluhm B."/>
            <person name="Cannon C."/>
            <person name="Castanera R."/>
            <person name="Culley D."/>
            <person name="Daum C."/>
            <person name="Ezra D."/>
            <person name="Gonzalez J."/>
            <person name="Henrissat B."/>
            <person name="Kuo A."/>
            <person name="Liang C."/>
            <person name="Lipzen A."/>
            <person name="Lutzoni F."/>
            <person name="Magnuson J."/>
            <person name="Mondo S."/>
            <person name="Nolan M."/>
            <person name="Ohm R."/>
            <person name="Pangilinan J."/>
            <person name="Park H.-J."/>
            <person name="Ramirez L."/>
            <person name="Alfaro M."/>
            <person name="Sun H."/>
            <person name="Tritt A."/>
            <person name="Yoshinaga Y."/>
            <person name="Zwiers L.-H."/>
            <person name="Turgeon B."/>
            <person name="Goodwin S."/>
            <person name="Spatafora J."/>
            <person name="Crous P."/>
            <person name="Grigoriev I."/>
        </authorList>
    </citation>
    <scope>NUCLEOTIDE SEQUENCE</scope>
    <source>
        <strain evidence="2">CBS 116435</strain>
    </source>
</reference>
<comment type="caution">
    <text evidence="2">The sequence shown here is derived from an EMBL/GenBank/DDBJ whole genome shotgun (WGS) entry which is preliminary data.</text>
</comment>
<proteinExistence type="predicted"/>
<feature type="region of interest" description="Disordered" evidence="1">
    <location>
        <begin position="136"/>
        <end position="164"/>
    </location>
</feature>
<keyword evidence="3" id="KW-1185">Reference proteome</keyword>
<feature type="region of interest" description="Disordered" evidence="1">
    <location>
        <begin position="224"/>
        <end position="267"/>
    </location>
</feature>
<feature type="compositionally biased region" description="Basic and acidic residues" evidence="1">
    <location>
        <begin position="151"/>
        <end position="160"/>
    </location>
</feature>
<gene>
    <name evidence="2" type="ORF">K431DRAFT_76880</name>
</gene>
<feature type="compositionally biased region" description="Basic and acidic residues" evidence="1">
    <location>
        <begin position="235"/>
        <end position="251"/>
    </location>
</feature>
<dbReference type="EMBL" id="MU003793">
    <property type="protein sequence ID" value="KAF2721134.1"/>
    <property type="molecule type" value="Genomic_DNA"/>
</dbReference>
<accession>A0A9P4Q7D4</accession>
<evidence type="ECO:0000313" key="2">
    <source>
        <dbReference type="EMBL" id="KAF2721134.1"/>
    </source>
</evidence>
<dbReference type="Proteomes" id="UP000799441">
    <property type="component" value="Unassembled WGS sequence"/>
</dbReference>
<sequence>MIIGERTESLLDVMSSKNHDSSSSIRATQQEHRFMVPSPNSQITIPRSPSPSPSAIQAHLCTLEDNFRSLHRTLHSLQQTTLDATHSGTAASRSPPESYNPRDLVEAINTPLPLYGFDRAPIIVHPVIHAAIEEGFDAPSTPSRGPTPLPVKKDEGDISKRVTGGNMDSFLEEVSKRVKSLVDEIARLRMIAASRGVNANGTFSANGSKVDHNGDIDIILSIKPSRVTRSSSSQERGEAPMTPDRDQENRCETTQSPQSQHDRDLLRPTFLRVPSCSDIIRRGRSRTARVGRSGTYEFSLLTNAGGNSECSLEQGTISPLTVHNGVLAKKTVPRRLSL</sequence>
<evidence type="ECO:0000313" key="3">
    <source>
        <dbReference type="Proteomes" id="UP000799441"/>
    </source>
</evidence>
<evidence type="ECO:0000256" key="1">
    <source>
        <dbReference type="SAM" id="MobiDB-lite"/>
    </source>
</evidence>